<name>A0A1I7X436_HETBA</name>
<dbReference type="WBParaSite" id="Hba_12150">
    <property type="protein sequence ID" value="Hba_12150"/>
    <property type="gene ID" value="Hba_12150"/>
</dbReference>
<keyword evidence="1" id="KW-1133">Transmembrane helix</keyword>
<reference evidence="3" key="1">
    <citation type="submission" date="2016-11" db="UniProtKB">
        <authorList>
            <consortium name="WormBaseParasite"/>
        </authorList>
    </citation>
    <scope>IDENTIFICATION</scope>
</reference>
<evidence type="ECO:0000256" key="1">
    <source>
        <dbReference type="SAM" id="Phobius"/>
    </source>
</evidence>
<keyword evidence="2" id="KW-1185">Reference proteome</keyword>
<feature type="transmembrane region" description="Helical" evidence="1">
    <location>
        <begin position="110"/>
        <end position="133"/>
    </location>
</feature>
<feature type="transmembrane region" description="Helical" evidence="1">
    <location>
        <begin position="70"/>
        <end position="90"/>
    </location>
</feature>
<evidence type="ECO:0000313" key="2">
    <source>
        <dbReference type="Proteomes" id="UP000095283"/>
    </source>
</evidence>
<feature type="transmembrane region" description="Helical" evidence="1">
    <location>
        <begin position="36"/>
        <end position="58"/>
    </location>
</feature>
<keyword evidence="1" id="KW-0812">Transmembrane</keyword>
<dbReference type="InterPro" id="IPR019422">
    <property type="entry name" value="7TM_GPCR_serpentine_rcpt_Srh"/>
</dbReference>
<protein>
    <submittedName>
        <fullName evidence="3">G protein-coupled receptor</fullName>
    </submittedName>
</protein>
<dbReference type="Pfam" id="PF10318">
    <property type="entry name" value="7TM_GPCR_Srh"/>
    <property type="match status" value="1"/>
</dbReference>
<evidence type="ECO:0000313" key="3">
    <source>
        <dbReference type="WBParaSite" id="Hba_12150"/>
    </source>
</evidence>
<organism evidence="2 3">
    <name type="scientific">Heterorhabditis bacteriophora</name>
    <name type="common">Entomopathogenic nematode worm</name>
    <dbReference type="NCBI Taxonomy" id="37862"/>
    <lineage>
        <taxon>Eukaryota</taxon>
        <taxon>Metazoa</taxon>
        <taxon>Ecdysozoa</taxon>
        <taxon>Nematoda</taxon>
        <taxon>Chromadorea</taxon>
        <taxon>Rhabditida</taxon>
        <taxon>Rhabditina</taxon>
        <taxon>Rhabditomorpha</taxon>
        <taxon>Strongyloidea</taxon>
        <taxon>Heterorhabditidae</taxon>
        <taxon>Heterorhabditis</taxon>
    </lineage>
</organism>
<sequence>MAVLIWRIDVWPFFLEFYSGNNTQPGPSMLENAVVYQIYAIFGYLVELLTLFWMYTIITRSTQEMKLYKICLLKLAICDLIFSFNLTTVLAPDVLFPLPCCVVLGLSRHFGRFGGICGLYVTLASGVTIFTAINDCSYLRAAI</sequence>
<proteinExistence type="predicted"/>
<accession>A0A1I7X436</accession>
<dbReference type="Proteomes" id="UP000095283">
    <property type="component" value="Unplaced"/>
</dbReference>
<dbReference type="AlphaFoldDB" id="A0A1I7X436"/>
<keyword evidence="1" id="KW-0472">Membrane</keyword>